<dbReference type="InterPro" id="IPR009027">
    <property type="entry name" value="Ribosomal_bL9/RNase_H1_N"/>
</dbReference>
<dbReference type="GO" id="GO:0005840">
    <property type="term" value="C:ribosome"/>
    <property type="evidence" value="ECO:0007669"/>
    <property type="project" value="UniProtKB-KW"/>
</dbReference>
<dbReference type="PANTHER" id="PTHR21368">
    <property type="entry name" value="50S RIBOSOMAL PROTEIN L9"/>
    <property type="match status" value="1"/>
</dbReference>
<dbReference type="EMBL" id="AP023215">
    <property type="protein sequence ID" value="BCG49668.1"/>
    <property type="molecule type" value="Genomic_DNA"/>
</dbReference>
<dbReference type="NCBIfam" id="TIGR00158">
    <property type="entry name" value="L9"/>
    <property type="match status" value="1"/>
</dbReference>
<keyword evidence="3 7" id="KW-0694">RNA-binding</keyword>
<evidence type="ECO:0000256" key="6">
    <source>
        <dbReference type="ARBA" id="ARBA00035292"/>
    </source>
</evidence>
<feature type="domain" description="Ribosomal protein L9" evidence="8">
    <location>
        <begin position="13"/>
        <end position="40"/>
    </location>
</feature>
<evidence type="ECO:0000259" key="8">
    <source>
        <dbReference type="PROSITE" id="PS00651"/>
    </source>
</evidence>
<dbReference type="InterPro" id="IPR036791">
    <property type="entry name" value="Ribosomal_bL9_C_sf"/>
</dbReference>
<keyword evidence="5 7" id="KW-0687">Ribonucleoprotein</keyword>
<dbReference type="InterPro" id="IPR020069">
    <property type="entry name" value="Ribosomal_bL9_C"/>
</dbReference>
<keyword evidence="10" id="KW-1185">Reference proteome</keyword>
<dbReference type="Pfam" id="PF01281">
    <property type="entry name" value="Ribosomal_L9_N"/>
    <property type="match status" value="1"/>
</dbReference>
<dbReference type="InterPro" id="IPR020594">
    <property type="entry name" value="Ribosomal_bL9_bac/chp"/>
</dbReference>
<evidence type="ECO:0000313" key="10">
    <source>
        <dbReference type="Proteomes" id="UP000595708"/>
    </source>
</evidence>
<name>A0A7R7ABR1_9PROT</name>
<keyword evidence="2 7" id="KW-0699">rRNA-binding</keyword>
<evidence type="ECO:0000256" key="1">
    <source>
        <dbReference type="ARBA" id="ARBA00010605"/>
    </source>
</evidence>
<sequence>MQIILLKDIPNLGKLGEIIKVKNGYARNFLIPQNQARHATKFVIKEFEEKRIKLEKTASTIFLNAKKMGEEIQKLNINIMKKSGIDGRLFGSVTNSDIVKEFEKKGLKIKKNKIRLPNNQIKKIGNYYINISLHSDLKINKMISITSEIKT</sequence>
<dbReference type="GO" id="GO:1990904">
    <property type="term" value="C:ribonucleoprotein complex"/>
    <property type="evidence" value="ECO:0007669"/>
    <property type="project" value="UniProtKB-KW"/>
</dbReference>
<dbReference type="GO" id="GO:0003735">
    <property type="term" value="F:structural constituent of ribosome"/>
    <property type="evidence" value="ECO:0007669"/>
    <property type="project" value="InterPro"/>
</dbReference>
<dbReference type="GO" id="GO:0019843">
    <property type="term" value="F:rRNA binding"/>
    <property type="evidence" value="ECO:0007669"/>
    <property type="project" value="UniProtKB-UniRule"/>
</dbReference>
<organism evidence="9 10">
    <name type="scientific">Candidatus Profftella armatura</name>
    <name type="common">Diaphorina cf. continua</name>
    <dbReference type="NCBI Taxonomy" id="2661583"/>
    <lineage>
        <taxon>Bacteria</taxon>
        <taxon>Pseudomonadati</taxon>
        <taxon>Pseudomonadota</taxon>
        <taxon>Betaproteobacteria</taxon>
        <taxon>Candidatus Profftella</taxon>
    </lineage>
</organism>
<dbReference type="InterPro" id="IPR036935">
    <property type="entry name" value="Ribosomal_bL9_N_sf"/>
</dbReference>
<dbReference type="Gene3D" id="3.10.430.100">
    <property type="entry name" value="Ribosomal protein L9, C-terminal domain"/>
    <property type="match status" value="1"/>
</dbReference>
<evidence type="ECO:0000313" key="9">
    <source>
        <dbReference type="EMBL" id="BCG49668.1"/>
    </source>
</evidence>
<dbReference type="AlphaFoldDB" id="A0A7R7ABR1"/>
<dbReference type="Gene3D" id="3.40.5.10">
    <property type="entry name" value="Ribosomal protein L9, N-terminal domain"/>
    <property type="match status" value="1"/>
</dbReference>
<dbReference type="Proteomes" id="UP000595708">
    <property type="component" value="Chromosome"/>
</dbReference>
<evidence type="ECO:0000256" key="5">
    <source>
        <dbReference type="ARBA" id="ARBA00023274"/>
    </source>
</evidence>
<evidence type="ECO:0000256" key="2">
    <source>
        <dbReference type="ARBA" id="ARBA00022730"/>
    </source>
</evidence>
<accession>A0A7R7ABR1</accession>
<keyword evidence="4 7" id="KW-0689">Ribosomal protein</keyword>
<evidence type="ECO:0000256" key="7">
    <source>
        <dbReference type="HAMAP-Rule" id="MF_00503"/>
    </source>
</evidence>
<dbReference type="InterPro" id="IPR020070">
    <property type="entry name" value="Ribosomal_bL9_N"/>
</dbReference>
<dbReference type="Pfam" id="PF03948">
    <property type="entry name" value="Ribosomal_L9_C"/>
    <property type="match status" value="1"/>
</dbReference>
<gene>
    <name evidence="7 9" type="primary">rplI</name>
    <name evidence="9" type="ORF">PADco_2480</name>
</gene>
<dbReference type="SUPFAM" id="SSF55653">
    <property type="entry name" value="Ribosomal protein L9 C-domain"/>
    <property type="match status" value="1"/>
</dbReference>
<dbReference type="SUPFAM" id="SSF55658">
    <property type="entry name" value="L9 N-domain-like"/>
    <property type="match status" value="1"/>
</dbReference>
<dbReference type="HAMAP" id="MF_00503">
    <property type="entry name" value="Ribosomal_bL9"/>
    <property type="match status" value="1"/>
</dbReference>
<evidence type="ECO:0000256" key="4">
    <source>
        <dbReference type="ARBA" id="ARBA00022980"/>
    </source>
</evidence>
<dbReference type="InterPro" id="IPR000244">
    <property type="entry name" value="Ribosomal_bL9"/>
</dbReference>
<dbReference type="RefSeq" id="WP_201329661.1">
    <property type="nucleotide sequence ID" value="NZ_AP023215.1"/>
</dbReference>
<reference evidence="9 10" key="1">
    <citation type="journal article" date="2020" name="Genome Biol. Evol.">
        <title>Comparative Genomics Underlines Multiple Roles of Profftella, an Obligate Symbiont of Psyllids: Providing Toxins, Vitamins, and Carotenoids.</title>
        <authorList>
            <person name="Nakabachi A."/>
            <person name="Piel J."/>
            <person name="Malenovsky I."/>
            <person name="Hirose Y."/>
        </authorList>
    </citation>
    <scope>NUCLEOTIDE SEQUENCE [LARGE SCALE GENOMIC DNA]</scope>
    <source>
        <strain evidence="9 10">Dco</strain>
    </source>
</reference>
<protein>
    <recommendedName>
        <fullName evidence="6 7">Large ribosomal subunit protein bL9</fullName>
    </recommendedName>
</protein>
<comment type="similarity">
    <text evidence="1 7">Belongs to the bacterial ribosomal protein bL9 family.</text>
</comment>
<dbReference type="KEGG" id="parm:PADco_2480"/>
<evidence type="ECO:0000256" key="3">
    <source>
        <dbReference type="ARBA" id="ARBA00022884"/>
    </source>
</evidence>
<dbReference type="GO" id="GO:0006412">
    <property type="term" value="P:translation"/>
    <property type="evidence" value="ECO:0007669"/>
    <property type="project" value="UniProtKB-UniRule"/>
</dbReference>
<comment type="function">
    <text evidence="7">Binds to the 23S rRNA.</text>
</comment>
<proteinExistence type="inferred from homology"/>
<dbReference type="PROSITE" id="PS00651">
    <property type="entry name" value="RIBOSOMAL_L9"/>
    <property type="match status" value="1"/>
</dbReference>